<sequence length="510" mass="55742">MSHEEQNNPKDHNSYGQIVKSSSIMGGAAGINMLLSMLRVKFAAILIGTAGVGLLASFTALQNMIGTLAGLGLQSSAVREIAAASSRGDHEAVARIILTLRRMCWLTGFMGMLSMMLLSSWLSQLVFAKSDYAVDIAILGIAILLANISGGQKALIQGMRHIGDLARVNIIAATVGTVSAIVLYWTFGLRGIIPTILMIAATQLCSSWWYARRIYVSKIKLGWSETFNQASDMVRLGIAMMFSGLLASTVSLITISLVTQQEGISATGFYSAAFALSGLFVGFVLQAMGADYYPRLTGVTHAPEQMTKLVNEQTEVGLLLALPGLLATLVFAPWAIHIFYSAEFLPAVELLQWFLFGCLGRVISWPLGYVILALGKGRWYLLTESTFSLLHLILIYIGLSLYGVVGVAFAFFVMYLVYIVAIFMVCRHLIAFRWSYSSLREIIYSSLAFAIALMMCKFLPIIHSLWIGSVLVIIVGIISVRGLAIRLGNDHRLVQMMKHIPGSKFILPHF</sequence>
<dbReference type="RefSeq" id="WP_200229345.1">
    <property type="nucleotide sequence ID" value="NZ_CP060811.1"/>
</dbReference>
<dbReference type="PANTHER" id="PTHR30250:SF11">
    <property type="entry name" value="O-ANTIGEN TRANSPORTER-RELATED"/>
    <property type="match status" value="1"/>
</dbReference>
<evidence type="ECO:0000256" key="3">
    <source>
        <dbReference type="ARBA" id="ARBA00022692"/>
    </source>
</evidence>
<keyword evidence="5 6" id="KW-0472">Membrane</keyword>
<dbReference type="InterPro" id="IPR044550">
    <property type="entry name" value="WzxE"/>
</dbReference>
<feature type="transmembrane region" description="Helical" evidence="6">
    <location>
        <begin position="264"/>
        <end position="285"/>
    </location>
</feature>
<feature type="transmembrane region" description="Helical" evidence="6">
    <location>
        <begin position="236"/>
        <end position="258"/>
    </location>
</feature>
<feature type="transmembrane region" description="Helical" evidence="6">
    <location>
        <begin position="352"/>
        <end position="372"/>
    </location>
</feature>
<dbReference type="PANTHER" id="PTHR30250">
    <property type="entry name" value="PST FAMILY PREDICTED COLANIC ACID TRANSPORTER"/>
    <property type="match status" value="1"/>
</dbReference>
<dbReference type="EMBL" id="CP060811">
    <property type="protein sequence ID" value="QQN88045.1"/>
    <property type="molecule type" value="Genomic_DNA"/>
</dbReference>
<evidence type="ECO:0000313" key="8">
    <source>
        <dbReference type="Proteomes" id="UP000596079"/>
    </source>
</evidence>
<feature type="transmembrane region" description="Helical" evidence="6">
    <location>
        <begin position="442"/>
        <end position="460"/>
    </location>
</feature>
<feature type="transmembrane region" description="Helical" evidence="6">
    <location>
        <begin position="104"/>
        <end position="124"/>
    </location>
</feature>
<feature type="transmembrane region" description="Helical" evidence="6">
    <location>
        <begin position="316"/>
        <end position="340"/>
    </location>
</feature>
<name>A0A7T8ARR8_9GAMM</name>
<evidence type="ECO:0000256" key="2">
    <source>
        <dbReference type="ARBA" id="ARBA00022475"/>
    </source>
</evidence>
<dbReference type="CDD" id="cd13125">
    <property type="entry name" value="MATE_like_10"/>
    <property type="match status" value="1"/>
</dbReference>
<gene>
    <name evidence="7" type="ORF">IAQ69_14690</name>
</gene>
<evidence type="ECO:0000256" key="1">
    <source>
        <dbReference type="ARBA" id="ARBA00004651"/>
    </source>
</evidence>
<accession>A0A7T8ARR8</accession>
<evidence type="ECO:0000256" key="4">
    <source>
        <dbReference type="ARBA" id="ARBA00022989"/>
    </source>
</evidence>
<keyword evidence="4 6" id="KW-1133">Transmembrane helix</keyword>
<dbReference type="GO" id="GO:0009246">
    <property type="term" value="P:enterobacterial common antigen biosynthetic process"/>
    <property type="evidence" value="ECO:0007669"/>
    <property type="project" value="InterPro"/>
</dbReference>
<feature type="transmembrane region" description="Helical" evidence="6">
    <location>
        <begin position="466"/>
        <end position="488"/>
    </location>
</feature>
<feature type="transmembrane region" description="Helical" evidence="6">
    <location>
        <begin position="379"/>
        <end position="399"/>
    </location>
</feature>
<feature type="transmembrane region" description="Helical" evidence="6">
    <location>
        <begin position="192"/>
        <end position="211"/>
    </location>
</feature>
<keyword evidence="3 6" id="KW-0812">Transmembrane</keyword>
<evidence type="ECO:0000256" key="6">
    <source>
        <dbReference type="SAM" id="Phobius"/>
    </source>
</evidence>
<dbReference type="AlphaFoldDB" id="A0A7T8ARR8"/>
<feature type="transmembrane region" description="Helical" evidence="6">
    <location>
        <begin position="136"/>
        <end position="156"/>
    </location>
</feature>
<feature type="transmembrane region" description="Helical" evidence="6">
    <location>
        <begin position="405"/>
        <end position="430"/>
    </location>
</feature>
<dbReference type="GO" id="GO:0005886">
    <property type="term" value="C:plasma membrane"/>
    <property type="evidence" value="ECO:0007669"/>
    <property type="project" value="UniProtKB-SubCell"/>
</dbReference>
<dbReference type="Proteomes" id="UP000596079">
    <property type="component" value="Chromosome"/>
</dbReference>
<evidence type="ECO:0000256" key="5">
    <source>
        <dbReference type="ARBA" id="ARBA00023136"/>
    </source>
</evidence>
<proteinExistence type="predicted"/>
<organism evidence="7 8">
    <name type="scientific">Acinetobacter variabilis</name>
    <dbReference type="NCBI Taxonomy" id="70346"/>
    <lineage>
        <taxon>Bacteria</taxon>
        <taxon>Pseudomonadati</taxon>
        <taxon>Pseudomonadota</taxon>
        <taxon>Gammaproteobacteria</taxon>
        <taxon>Moraxellales</taxon>
        <taxon>Moraxellaceae</taxon>
        <taxon>Acinetobacter</taxon>
    </lineage>
</organism>
<evidence type="ECO:0000313" key="7">
    <source>
        <dbReference type="EMBL" id="QQN88045.1"/>
    </source>
</evidence>
<dbReference type="InterPro" id="IPR050833">
    <property type="entry name" value="Poly_Biosynth_Transport"/>
</dbReference>
<reference evidence="7 8" key="1">
    <citation type="submission" date="2020-08" db="EMBL/GenBank/DDBJ databases">
        <title>Emergence of ISAba1-mediated novel tet(X) in Acinetobacter variabilis from a chicken farm.</title>
        <authorList>
            <person name="Peng K."/>
            <person name="Li R."/>
        </authorList>
    </citation>
    <scope>NUCLEOTIDE SEQUENCE [LARGE SCALE GENOMIC DNA]</scope>
    <source>
        <strain evidence="7 8">XM9F202-2</strain>
    </source>
</reference>
<keyword evidence="2" id="KW-1003">Cell membrane</keyword>
<feature type="transmembrane region" description="Helical" evidence="6">
    <location>
        <begin position="168"/>
        <end position="186"/>
    </location>
</feature>
<comment type="subcellular location">
    <subcellularLocation>
        <location evidence="1">Cell membrane</location>
        <topology evidence="1">Multi-pass membrane protein</topology>
    </subcellularLocation>
</comment>
<protein>
    <submittedName>
        <fullName evidence="7">O-antigen translocase</fullName>
    </submittedName>
</protein>
<feature type="transmembrane region" description="Helical" evidence="6">
    <location>
        <begin position="42"/>
        <end position="61"/>
    </location>
</feature>
<dbReference type="Pfam" id="PF13440">
    <property type="entry name" value="Polysacc_synt_3"/>
    <property type="match status" value="1"/>
</dbReference>